<evidence type="ECO:0000259" key="9">
    <source>
        <dbReference type="PROSITE" id="PS51012"/>
    </source>
</evidence>
<evidence type="ECO:0000256" key="4">
    <source>
        <dbReference type="ARBA" id="ARBA00022475"/>
    </source>
</evidence>
<dbReference type="GO" id="GO:0005886">
    <property type="term" value="C:plasma membrane"/>
    <property type="evidence" value="ECO:0007669"/>
    <property type="project" value="UniProtKB-SubCell"/>
</dbReference>
<keyword evidence="3" id="KW-0813">Transport</keyword>
<dbReference type="EMBL" id="CP037423">
    <property type="protein sequence ID" value="QDV42339.1"/>
    <property type="molecule type" value="Genomic_DNA"/>
</dbReference>
<dbReference type="PROSITE" id="PS51012">
    <property type="entry name" value="ABC_TM2"/>
    <property type="match status" value="1"/>
</dbReference>
<dbReference type="OrthoDB" id="9776218at2"/>
<comment type="similarity">
    <text evidence="2">Belongs to the ABC-2 integral membrane protein family.</text>
</comment>
<evidence type="ECO:0000256" key="7">
    <source>
        <dbReference type="ARBA" id="ARBA00023136"/>
    </source>
</evidence>
<evidence type="ECO:0000256" key="3">
    <source>
        <dbReference type="ARBA" id="ARBA00022448"/>
    </source>
</evidence>
<dbReference type="GO" id="GO:0140359">
    <property type="term" value="F:ABC-type transporter activity"/>
    <property type="evidence" value="ECO:0007669"/>
    <property type="project" value="InterPro"/>
</dbReference>
<feature type="transmembrane region" description="Helical" evidence="8">
    <location>
        <begin position="356"/>
        <end position="376"/>
    </location>
</feature>
<dbReference type="Gene3D" id="3.40.1710.10">
    <property type="entry name" value="abc type-2 transporter like domain"/>
    <property type="match status" value="1"/>
</dbReference>
<accession>A0A518HNF1</accession>
<evidence type="ECO:0000256" key="5">
    <source>
        <dbReference type="ARBA" id="ARBA00022692"/>
    </source>
</evidence>
<feature type="transmembrane region" description="Helical" evidence="8">
    <location>
        <begin position="299"/>
        <end position="318"/>
    </location>
</feature>
<evidence type="ECO:0000256" key="1">
    <source>
        <dbReference type="ARBA" id="ARBA00004651"/>
    </source>
</evidence>
<dbReference type="InterPro" id="IPR013525">
    <property type="entry name" value="ABC2_TM"/>
</dbReference>
<dbReference type="InterPro" id="IPR051449">
    <property type="entry name" value="ABC-2_transporter_component"/>
</dbReference>
<feature type="transmembrane region" description="Helical" evidence="8">
    <location>
        <begin position="237"/>
        <end position="262"/>
    </location>
</feature>
<organism evidence="10 11">
    <name type="scientific">Stieleria neptunia</name>
    <dbReference type="NCBI Taxonomy" id="2527979"/>
    <lineage>
        <taxon>Bacteria</taxon>
        <taxon>Pseudomonadati</taxon>
        <taxon>Planctomycetota</taxon>
        <taxon>Planctomycetia</taxon>
        <taxon>Pirellulales</taxon>
        <taxon>Pirellulaceae</taxon>
        <taxon>Stieleria</taxon>
    </lineage>
</organism>
<comment type="subcellular location">
    <subcellularLocation>
        <location evidence="1">Cell membrane</location>
        <topology evidence="1">Multi-pass membrane protein</topology>
    </subcellularLocation>
</comment>
<keyword evidence="4" id="KW-1003">Cell membrane</keyword>
<dbReference type="Pfam" id="PF12698">
    <property type="entry name" value="ABC2_membrane_3"/>
    <property type="match status" value="1"/>
</dbReference>
<protein>
    <submittedName>
        <fullName evidence="10">Inner membrane transport permease YbhS</fullName>
    </submittedName>
</protein>
<dbReference type="AlphaFoldDB" id="A0A518HNF1"/>
<feature type="transmembrane region" description="Helical" evidence="8">
    <location>
        <begin position="21"/>
        <end position="42"/>
    </location>
</feature>
<dbReference type="KEGG" id="snep:Enr13x_21840"/>
<keyword evidence="7 8" id="KW-0472">Membrane</keyword>
<keyword evidence="6 8" id="KW-1133">Transmembrane helix</keyword>
<name>A0A518HNF1_9BACT</name>
<evidence type="ECO:0000313" key="10">
    <source>
        <dbReference type="EMBL" id="QDV42339.1"/>
    </source>
</evidence>
<evidence type="ECO:0000313" key="11">
    <source>
        <dbReference type="Proteomes" id="UP000319004"/>
    </source>
</evidence>
<feature type="domain" description="ABC transmembrane type-2" evidence="9">
    <location>
        <begin position="153"/>
        <end position="381"/>
    </location>
</feature>
<dbReference type="InterPro" id="IPR047817">
    <property type="entry name" value="ABC2_TM_bact-type"/>
</dbReference>
<dbReference type="PANTHER" id="PTHR30294:SF29">
    <property type="entry name" value="MULTIDRUG ABC TRANSPORTER PERMEASE YBHS-RELATED"/>
    <property type="match status" value="1"/>
</dbReference>
<feature type="transmembrane region" description="Helical" evidence="8">
    <location>
        <begin position="268"/>
        <end position="292"/>
    </location>
</feature>
<proteinExistence type="inferred from homology"/>
<reference evidence="10 11" key="1">
    <citation type="submission" date="2019-03" db="EMBL/GenBank/DDBJ databases">
        <title>Deep-cultivation of Planctomycetes and their phenomic and genomic characterization uncovers novel biology.</title>
        <authorList>
            <person name="Wiegand S."/>
            <person name="Jogler M."/>
            <person name="Boedeker C."/>
            <person name="Pinto D."/>
            <person name="Vollmers J."/>
            <person name="Rivas-Marin E."/>
            <person name="Kohn T."/>
            <person name="Peeters S.H."/>
            <person name="Heuer A."/>
            <person name="Rast P."/>
            <person name="Oberbeckmann S."/>
            <person name="Bunk B."/>
            <person name="Jeske O."/>
            <person name="Meyerdierks A."/>
            <person name="Storesund J.E."/>
            <person name="Kallscheuer N."/>
            <person name="Luecker S."/>
            <person name="Lage O.M."/>
            <person name="Pohl T."/>
            <person name="Merkel B.J."/>
            <person name="Hornburger P."/>
            <person name="Mueller R.-W."/>
            <person name="Bruemmer F."/>
            <person name="Labrenz M."/>
            <person name="Spormann A.M."/>
            <person name="Op den Camp H."/>
            <person name="Overmann J."/>
            <person name="Amann R."/>
            <person name="Jetten M.S.M."/>
            <person name="Mascher T."/>
            <person name="Medema M.H."/>
            <person name="Devos D.P."/>
            <person name="Kaster A.-K."/>
            <person name="Ovreas L."/>
            <person name="Rohde M."/>
            <person name="Galperin M.Y."/>
            <person name="Jogler C."/>
        </authorList>
    </citation>
    <scope>NUCLEOTIDE SEQUENCE [LARGE SCALE GENOMIC DNA]</scope>
    <source>
        <strain evidence="10 11">Enr13</strain>
    </source>
</reference>
<evidence type="ECO:0000256" key="6">
    <source>
        <dbReference type="ARBA" id="ARBA00022989"/>
    </source>
</evidence>
<dbReference type="RefSeq" id="WP_145385992.1">
    <property type="nucleotide sequence ID" value="NZ_CP037423.1"/>
</dbReference>
<keyword evidence="5 8" id="KW-0812">Transmembrane</keyword>
<feature type="transmembrane region" description="Helical" evidence="8">
    <location>
        <begin position="186"/>
        <end position="211"/>
    </location>
</feature>
<evidence type="ECO:0000256" key="8">
    <source>
        <dbReference type="SAM" id="Phobius"/>
    </source>
</evidence>
<dbReference type="PANTHER" id="PTHR30294">
    <property type="entry name" value="MEMBRANE COMPONENT OF ABC TRANSPORTER YHHJ-RELATED"/>
    <property type="match status" value="1"/>
</dbReference>
<evidence type="ECO:0000256" key="2">
    <source>
        <dbReference type="ARBA" id="ARBA00007783"/>
    </source>
</evidence>
<gene>
    <name evidence="10" type="primary">ybhS</name>
    <name evidence="10" type="ORF">Enr13x_21840</name>
</gene>
<sequence>MNLRRVAALAVKEIREITRDRLLFSLAFLLPPLMMVVIGFGVNTDVRDIPIVILDFDRTQSSRDLSHKFMDSQYFDFKGYVDHEREIQRLITDNKARAAIVIPQRFDERLRSGQPAKVQTIIDGAIPTRAETVGGYVSSVIASFSSQRVTAHVAQTHGITPSAASALVNPILLHTRFLYNEEMTSLWAIGPGCIMTVLAFIPPILASVGVVREKENGSIDNVYSSTLTRPEFVLGKLIPYVLISSISFFVLFATSLLVFQVPFRGSPIAFSVTGILYVTCTTMMGMIISFFVRSQIAAVILAVLVTLIPTLQYSGMIVPLSSLSETGQIQARLLPASYFFEAIQASFLKGTDFAGVQGSIAALLVYSLVLYTLCCLKFSKRPKS</sequence>
<keyword evidence="11" id="KW-1185">Reference proteome</keyword>
<dbReference type="Proteomes" id="UP000319004">
    <property type="component" value="Chromosome"/>
</dbReference>